<proteinExistence type="predicted"/>
<dbReference type="Proteomes" id="UP000521943">
    <property type="component" value="Unassembled WGS sequence"/>
</dbReference>
<comment type="caution">
    <text evidence="1">The sequence shown here is derived from an EMBL/GenBank/DDBJ whole genome shotgun (WGS) entry which is preliminary data.</text>
</comment>
<name>A0A8H6HXR0_9AGAR</name>
<organism evidence="1 2">
    <name type="scientific">Ephemerocybe angulata</name>
    <dbReference type="NCBI Taxonomy" id="980116"/>
    <lineage>
        <taxon>Eukaryota</taxon>
        <taxon>Fungi</taxon>
        <taxon>Dikarya</taxon>
        <taxon>Basidiomycota</taxon>
        <taxon>Agaricomycotina</taxon>
        <taxon>Agaricomycetes</taxon>
        <taxon>Agaricomycetidae</taxon>
        <taxon>Agaricales</taxon>
        <taxon>Agaricineae</taxon>
        <taxon>Psathyrellaceae</taxon>
        <taxon>Ephemerocybe</taxon>
    </lineage>
</organism>
<dbReference type="OrthoDB" id="2950051at2759"/>
<gene>
    <name evidence="1" type="ORF">DFP72DRAFT_899778</name>
</gene>
<evidence type="ECO:0000313" key="2">
    <source>
        <dbReference type="Proteomes" id="UP000521943"/>
    </source>
</evidence>
<reference evidence="1 2" key="1">
    <citation type="submission" date="2020-07" db="EMBL/GenBank/DDBJ databases">
        <title>Comparative genomics of pyrophilous fungi reveals a link between fire events and developmental genes.</title>
        <authorList>
            <consortium name="DOE Joint Genome Institute"/>
            <person name="Steindorff A.S."/>
            <person name="Carver A."/>
            <person name="Calhoun S."/>
            <person name="Stillman K."/>
            <person name="Liu H."/>
            <person name="Lipzen A."/>
            <person name="Pangilinan J."/>
            <person name="Labutti K."/>
            <person name="Bruns T.D."/>
            <person name="Grigoriev I.V."/>
        </authorList>
    </citation>
    <scope>NUCLEOTIDE SEQUENCE [LARGE SCALE GENOMIC DNA]</scope>
    <source>
        <strain evidence="1 2">CBS 144469</strain>
    </source>
</reference>
<dbReference type="AlphaFoldDB" id="A0A8H6HXR0"/>
<accession>A0A8H6HXR0</accession>
<protein>
    <submittedName>
        <fullName evidence="1">Uncharacterized protein</fullName>
    </submittedName>
</protein>
<dbReference type="EMBL" id="JACGCI010000035">
    <property type="protein sequence ID" value="KAF6754257.1"/>
    <property type="molecule type" value="Genomic_DNA"/>
</dbReference>
<evidence type="ECO:0000313" key="1">
    <source>
        <dbReference type="EMBL" id="KAF6754257.1"/>
    </source>
</evidence>
<keyword evidence="2" id="KW-1185">Reference proteome</keyword>
<dbReference type="SUPFAM" id="SSF52047">
    <property type="entry name" value="RNI-like"/>
    <property type="match status" value="1"/>
</dbReference>
<sequence length="590" mass="65459">MEALPMYCYRDPRSINFVRAAPAPAESPARPPGAFRGAAQVFRTQELLALICQEILPGDPTSLSRARVLEGRKRLRDLALTCSTTKEAALNSLWSYLDCLLPLVKVLPNVQLIGNTYHFRGTSLPPDAAFRSYASRLRILGVPLGSDVGLRAAEKVIAPQVYVVLARIAAGDHFFPGLRTIFFGSRLLDPTVHTAALPILISPVLEKITFFGKGVSRPIFASYSLPLLAEQSRDTLKHLTIETPTGEPVAQDIFAPILLLEELETLDLRFPEATGIEPRSLLDILGALPSLRILTLDVHFPQHQVPNRYFSQNASQLGLRIGGLQSVHLFSRCQKICGCLPGCLLERMTHLTMIVNESMLEDGGERFNHNRGVLSRASNLRKLDLVVNGTVGETRDLTLLAGTVEEYSVDATAIEDPDAHNCITGKLVHNRPALKSLSLSSRSRSGGYQGIPLTCIQHIANDGREINHLALEFLPLLCPNQIGEPRSIVADILRGWLRQLRSTNYKSRSKLRTLAIRERTYDSFSRASLSVEQGNALAQILDILFPSLESIRPFVDSEATYWYWSGRWLEIETLRKTYKALRLAQTSSSR</sequence>